<dbReference type="Proteomes" id="UP001168540">
    <property type="component" value="Unassembled WGS sequence"/>
</dbReference>
<proteinExistence type="predicted"/>
<accession>A0ABT7XIX9</accession>
<name>A0ABT7XIX9_9NEIS</name>
<gene>
    <name evidence="1" type="ORF">QU481_02370</name>
</gene>
<evidence type="ECO:0000313" key="2">
    <source>
        <dbReference type="Proteomes" id="UP001168540"/>
    </source>
</evidence>
<reference evidence="1" key="1">
    <citation type="submission" date="2023-06" db="EMBL/GenBank/DDBJ databases">
        <authorList>
            <person name="Zhang S."/>
        </authorList>
    </citation>
    <scope>NUCLEOTIDE SEQUENCE</scope>
    <source>
        <strain evidence="1">SG2303</strain>
    </source>
</reference>
<organism evidence="1 2">
    <name type="scientific">Crenobacter oryzisoli</name>
    <dbReference type="NCBI Taxonomy" id="3056844"/>
    <lineage>
        <taxon>Bacteria</taxon>
        <taxon>Pseudomonadati</taxon>
        <taxon>Pseudomonadota</taxon>
        <taxon>Betaproteobacteria</taxon>
        <taxon>Neisseriales</taxon>
        <taxon>Neisseriaceae</taxon>
        <taxon>Crenobacter</taxon>
    </lineage>
</organism>
<dbReference type="RefSeq" id="WP_289828273.1">
    <property type="nucleotide sequence ID" value="NZ_JAUEDK010000003.1"/>
</dbReference>
<comment type="caution">
    <text evidence="1">The sequence shown here is derived from an EMBL/GenBank/DDBJ whole genome shotgun (WGS) entry which is preliminary data.</text>
</comment>
<sequence length="46" mass="5008">MLSALRDKLAAHTRSGEPVILAVLPALLAEIRARSQYRHAAAAERL</sequence>
<dbReference type="EMBL" id="JAUEDK010000003">
    <property type="protein sequence ID" value="MDN0073739.1"/>
    <property type="molecule type" value="Genomic_DNA"/>
</dbReference>
<keyword evidence="2" id="KW-1185">Reference proteome</keyword>
<evidence type="ECO:0000313" key="1">
    <source>
        <dbReference type="EMBL" id="MDN0073739.1"/>
    </source>
</evidence>
<protein>
    <submittedName>
        <fullName evidence="1">Uncharacterized protein</fullName>
    </submittedName>
</protein>